<reference evidence="1" key="1">
    <citation type="submission" date="2019-08" db="EMBL/GenBank/DDBJ databases">
        <authorList>
            <person name="Kucharzyk K."/>
            <person name="Murdoch R.W."/>
            <person name="Higgins S."/>
            <person name="Loffler F."/>
        </authorList>
    </citation>
    <scope>NUCLEOTIDE SEQUENCE</scope>
</reference>
<protein>
    <submittedName>
        <fullName evidence="1">Uncharacterized protein</fullName>
    </submittedName>
</protein>
<accession>A0A645GPG8</accession>
<gene>
    <name evidence="1" type="ORF">SDC9_175515</name>
</gene>
<comment type="caution">
    <text evidence="1">The sequence shown here is derived from an EMBL/GenBank/DDBJ whole genome shotgun (WGS) entry which is preliminary data.</text>
</comment>
<organism evidence="1">
    <name type="scientific">bioreactor metagenome</name>
    <dbReference type="NCBI Taxonomy" id="1076179"/>
    <lineage>
        <taxon>unclassified sequences</taxon>
        <taxon>metagenomes</taxon>
        <taxon>ecological metagenomes</taxon>
    </lineage>
</organism>
<proteinExistence type="predicted"/>
<dbReference type="AlphaFoldDB" id="A0A645GPG8"/>
<sequence length="133" mass="14987">MHPNDQVSNQHDVVSRVHGWISGVSVPQLPNSRGTLLHHVTPTRVRPVGRNRECQIRAAVIREHSHQPLPADQTSAQMVVGLLRDVLHQCVKNPKLLPRRHQAKGQRDHTGGLRTVVIQPFLLIEELPIESLF</sequence>
<dbReference type="EMBL" id="VSSQ01078210">
    <property type="protein sequence ID" value="MPN28076.1"/>
    <property type="molecule type" value="Genomic_DNA"/>
</dbReference>
<name>A0A645GPG8_9ZZZZ</name>
<evidence type="ECO:0000313" key="1">
    <source>
        <dbReference type="EMBL" id="MPN28076.1"/>
    </source>
</evidence>